<dbReference type="Pfam" id="PF13439">
    <property type="entry name" value="Glyco_transf_4"/>
    <property type="match status" value="1"/>
</dbReference>
<keyword evidence="1" id="KW-0808">Transferase</keyword>
<accession>A0A1F5NNG8</accession>
<evidence type="ECO:0000313" key="4">
    <source>
        <dbReference type="EMBL" id="OGE79231.1"/>
    </source>
</evidence>
<dbReference type="SUPFAM" id="SSF53756">
    <property type="entry name" value="UDP-Glycosyltransferase/glycogen phosphorylase"/>
    <property type="match status" value="1"/>
</dbReference>
<dbReference type="STRING" id="1817824.A2751_04545"/>
<dbReference type="CDD" id="cd03809">
    <property type="entry name" value="GT4_MtfB-like"/>
    <property type="match status" value="1"/>
</dbReference>
<protein>
    <recommendedName>
        <fullName evidence="6">Glycosyl transferase family 1 domain-containing protein</fullName>
    </recommendedName>
</protein>
<evidence type="ECO:0000259" key="2">
    <source>
        <dbReference type="Pfam" id="PF00534"/>
    </source>
</evidence>
<evidence type="ECO:0000256" key="1">
    <source>
        <dbReference type="ARBA" id="ARBA00022679"/>
    </source>
</evidence>
<feature type="domain" description="Glycosyl transferase family 1" evidence="2">
    <location>
        <begin position="187"/>
        <end position="336"/>
    </location>
</feature>
<dbReference type="AlphaFoldDB" id="A0A1F5NNG8"/>
<dbReference type="Pfam" id="PF00534">
    <property type="entry name" value="Glycos_transf_1"/>
    <property type="match status" value="1"/>
</dbReference>
<proteinExistence type="predicted"/>
<feature type="domain" description="Glycosyltransferase subfamily 4-like N-terminal" evidence="3">
    <location>
        <begin position="17"/>
        <end position="177"/>
    </location>
</feature>
<name>A0A1F5NNG8_9BACT</name>
<organism evidence="4 5">
    <name type="scientific">Candidatus Doudnabacteria bacterium RIFCSPHIGHO2_01_FULL_46_14</name>
    <dbReference type="NCBI Taxonomy" id="1817824"/>
    <lineage>
        <taxon>Bacteria</taxon>
        <taxon>Candidatus Doudnaibacteriota</taxon>
    </lineage>
</organism>
<comment type="caution">
    <text evidence="4">The sequence shown here is derived from an EMBL/GenBank/DDBJ whole genome shotgun (WGS) entry which is preliminary data.</text>
</comment>
<evidence type="ECO:0000259" key="3">
    <source>
        <dbReference type="Pfam" id="PF13439"/>
    </source>
</evidence>
<dbReference type="PANTHER" id="PTHR46401">
    <property type="entry name" value="GLYCOSYLTRANSFERASE WBBK-RELATED"/>
    <property type="match status" value="1"/>
</dbReference>
<sequence length="364" mass="42218">MRIAIDIRALMEGKTTGIEVYLINLLNSLFVLDEKNEYILFANSFRKIDLPKFNHPNVKTIVTRYPNKFFNLAQKMGFPKIERLLGKIDLFFSPHWRVVALRETTPLVMTFHDLFFEIMPEFFTWRRRIWHWFMNYPTAAKRADKIIAVSESTKKDLVEMYGIEENKIEVIYPGVTPSTHSSPLKGEEEKPYFLYFGTFEPRKNIETVLMAYAAYYAQSKIKKSLIIAGSEGWKIKIAIPAGLRGKITVKKNVSEEEKSQLYQNAFAFIFPSFYEGFGFPILEAASFGLPVIASYNSSLAEIGKDFALFANPFRPEQFTNQMLRLEQDETFWGDLGDKGYRVAKNFEWLETARKTLQLFEEIAA</sequence>
<dbReference type="EMBL" id="MFEK01000006">
    <property type="protein sequence ID" value="OGE79231.1"/>
    <property type="molecule type" value="Genomic_DNA"/>
</dbReference>
<dbReference type="Gene3D" id="3.40.50.2000">
    <property type="entry name" value="Glycogen Phosphorylase B"/>
    <property type="match status" value="2"/>
</dbReference>
<dbReference type="PANTHER" id="PTHR46401:SF2">
    <property type="entry name" value="GLYCOSYLTRANSFERASE WBBK-RELATED"/>
    <property type="match status" value="1"/>
</dbReference>
<reference evidence="4 5" key="1">
    <citation type="journal article" date="2016" name="Nat. Commun.">
        <title>Thousands of microbial genomes shed light on interconnected biogeochemical processes in an aquifer system.</title>
        <authorList>
            <person name="Anantharaman K."/>
            <person name="Brown C.T."/>
            <person name="Hug L.A."/>
            <person name="Sharon I."/>
            <person name="Castelle C.J."/>
            <person name="Probst A.J."/>
            <person name="Thomas B.C."/>
            <person name="Singh A."/>
            <person name="Wilkins M.J."/>
            <person name="Karaoz U."/>
            <person name="Brodie E.L."/>
            <person name="Williams K.H."/>
            <person name="Hubbard S.S."/>
            <person name="Banfield J.F."/>
        </authorList>
    </citation>
    <scope>NUCLEOTIDE SEQUENCE [LARGE SCALE GENOMIC DNA]</scope>
</reference>
<dbReference type="InterPro" id="IPR028098">
    <property type="entry name" value="Glyco_trans_4-like_N"/>
</dbReference>
<dbReference type="GO" id="GO:0016757">
    <property type="term" value="F:glycosyltransferase activity"/>
    <property type="evidence" value="ECO:0007669"/>
    <property type="project" value="InterPro"/>
</dbReference>
<evidence type="ECO:0000313" key="5">
    <source>
        <dbReference type="Proteomes" id="UP000176864"/>
    </source>
</evidence>
<gene>
    <name evidence="4" type="ORF">A2751_04545</name>
</gene>
<dbReference type="Proteomes" id="UP000176864">
    <property type="component" value="Unassembled WGS sequence"/>
</dbReference>
<dbReference type="InterPro" id="IPR001296">
    <property type="entry name" value="Glyco_trans_1"/>
</dbReference>
<evidence type="ECO:0008006" key="6">
    <source>
        <dbReference type="Google" id="ProtNLM"/>
    </source>
</evidence>